<reference evidence="12" key="2">
    <citation type="submission" date="2020-05" db="UniProtKB">
        <authorList>
            <consortium name="EnsemblMetazoa"/>
        </authorList>
    </citation>
    <scope>IDENTIFICATION</scope>
    <source>
        <strain evidence="12">USDA</strain>
    </source>
</reference>
<evidence type="ECO:0000313" key="12">
    <source>
        <dbReference type="EnsemblMetazoa" id="SCAU007323-PA"/>
    </source>
</evidence>
<evidence type="ECO:0000256" key="5">
    <source>
        <dbReference type="ARBA" id="ARBA00022801"/>
    </source>
</evidence>
<dbReference type="InterPro" id="IPR036397">
    <property type="entry name" value="RNaseH_sf"/>
</dbReference>
<evidence type="ECO:0008006" key="14">
    <source>
        <dbReference type="Google" id="ProtNLM"/>
    </source>
</evidence>
<evidence type="ECO:0000259" key="10">
    <source>
        <dbReference type="PROSITE" id="PS50821"/>
    </source>
</evidence>
<dbReference type="SUPFAM" id="SSF53098">
    <property type="entry name" value="Ribonuclease H-like"/>
    <property type="match status" value="1"/>
</dbReference>
<evidence type="ECO:0000256" key="1">
    <source>
        <dbReference type="ARBA" id="ARBA00004496"/>
    </source>
</evidence>
<accession>A0A1I8PEK6</accession>
<feature type="domain" description="Piwi" evidence="11">
    <location>
        <begin position="584"/>
        <end position="877"/>
    </location>
</feature>
<evidence type="ECO:0000256" key="4">
    <source>
        <dbReference type="ARBA" id="ARBA00022490"/>
    </source>
</evidence>
<evidence type="ECO:0000256" key="7">
    <source>
        <dbReference type="ARBA" id="ARBA00023158"/>
    </source>
</evidence>
<feature type="compositionally biased region" description="Basic and acidic residues" evidence="9">
    <location>
        <begin position="62"/>
        <end position="73"/>
    </location>
</feature>
<evidence type="ECO:0000259" key="11">
    <source>
        <dbReference type="PROSITE" id="PS50822"/>
    </source>
</evidence>
<dbReference type="STRING" id="35570.A0A1I8PEK6"/>
<dbReference type="GO" id="GO:0010526">
    <property type="term" value="P:transposable element silencing"/>
    <property type="evidence" value="ECO:0007669"/>
    <property type="project" value="UniProtKB-ARBA"/>
</dbReference>
<feature type="region of interest" description="Disordered" evidence="9">
    <location>
        <begin position="1"/>
        <end position="114"/>
    </location>
</feature>
<evidence type="ECO:0000256" key="8">
    <source>
        <dbReference type="ARBA" id="ARBA00038291"/>
    </source>
</evidence>
<dbReference type="SMART" id="SM00950">
    <property type="entry name" value="Piwi"/>
    <property type="match status" value="1"/>
</dbReference>
<dbReference type="EnsemblMetazoa" id="SCAU007323-RB">
    <property type="protein sequence ID" value="SCAU007323-PB"/>
    <property type="gene ID" value="SCAU007323"/>
</dbReference>
<feature type="compositionally biased region" description="Basic and acidic residues" evidence="9">
    <location>
        <begin position="1"/>
        <end position="18"/>
    </location>
</feature>
<evidence type="ECO:0000256" key="6">
    <source>
        <dbReference type="ARBA" id="ARBA00022884"/>
    </source>
</evidence>
<dbReference type="Pfam" id="PF02171">
    <property type="entry name" value="Piwi"/>
    <property type="match status" value="1"/>
</dbReference>
<keyword evidence="5" id="KW-0378">Hydrolase</keyword>
<dbReference type="Gene3D" id="3.40.50.2300">
    <property type="match status" value="1"/>
</dbReference>
<organism evidence="12 13">
    <name type="scientific">Stomoxys calcitrans</name>
    <name type="common">Stable fly</name>
    <name type="synonym">Conops calcitrans</name>
    <dbReference type="NCBI Taxonomy" id="35570"/>
    <lineage>
        <taxon>Eukaryota</taxon>
        <taxon>Metazoa</taxon>
        <taxon>Ecdysozoa</taxon>
        <taxon>Arthropoda</taxon>
        <taxon>Hexapoda</taxon>
        <taxon>Insecta</taxon>
        <taxon>Pterygota</taxon>
        <taxon>Neoptera</taxon>
        <taxon>Endopterygota</taxon>
        <taxon>Diptera</taxon>
        <taxon>Brachycera</taxon>
        <taxon>Muscomorpha</taxon>
        <taxon>Muscoidea</taxon>
        <taxon>Muscidae</taxon>
        <taxon>Stomoxys</taxon>
    </lineage>
</organism>
<dbReference type="VEuPathDB" id="VectorBase:SCAU007323"/>
<dbReference type="EnsemblMetazoa" id="SCAU007323-RA">
    <property type="protein sequence ID" value="SCAU007323-PA"/>
    <property type="gene ID" value="SCAU007323"/>
</dbReference>
<proteinExistence type="inferred from homology"/>
<comment type="similarity">
    <text evidence="8">Belongs to the argonaute family. Piwi subfamily.</text>
</comment>
<dbReference type="GO" id="GO:0043186">
    <property type="term" value="C:P granule"/>
    <property type="evidence" value="ECO:0007669"/>
    <property type="project" value="UniProtKB-ARBA"/>
</dbReference>
<dbReference type="PROSITE" id="PS50821">
    <property type="entry name" value="PAZ"/>
    <property type="match status" value="1"/>
</dbReference>
<keyword evidence="7" id="KW-0943">RNA-mediated gene silencing</keyword>
<keyword evidence="2" id="KW-0217">Developmental protein</keyword>
<protein>
    <recommendedName>
        <fullName evidence="14">Piwi</fullName>
    </recommendedName>
</protein>
<keyword evidence="3" id="KW-0488">Methylation</keyword>
<dbReference type="GO" id="GO:0031507">
    <property type="term" value="P:heterochromatin formation"/>
    <property type="evidence" value="ECO:0007669"/>
    <property type="project" value="UniProtKB-ARBA"/>
</dbReference>
<dbReference type="PANTHER" id="PTHR22891">
    <property type="entry name" value="EUKARYOTIC TRANSLATION INITIATION FACTOR 2C"/>
    <property type="match status" value="1"/>
</dbReference>
<dbReference type="Pfam" id="PF23278">
    <property type="entry name" value="Piwi_N"/>
    <property type="match status" value="1"/>
</dbReference>
<keyword evidence="13" id="KW-1185">Reference proteome</keyword>
<dbReference type="SMART" id="SM00949">
    <property type="entry name" value="PAZ"/>
    <property type="match status" value="1"/>
</dbReference>
<dbReference type="InterPro" id="IPR003165">
    <property type="entry name" value="Piwi"/>
</dbReference>
<name>A0A1I8PEK6_STOCA</name>
<dbReference type="Gene3D" id="3.30.420.10">
    <property type="entry name" value="Ribonuclease H-like superfamily/Ribonuclease H"/>
    <property type="match status" value="1"/>
</dbReference>
<dbReference type="OrthoDB" id="445936at2759"/>
<evidence type="ECO:0000256" key="2">
    <source>
        <dbReference type="ARBA" id="ARBA00022473"/>
    </source>
</evidence>
<gene>
    <name evidence="12" type="primary">106085940</name>
</gene>
<dbReference type="Gene3D" id="2.170.260.10">
    <property type="entry name" value="paz domain"/>
    <property type="match status" value="1"/>
</dbReference>
<dbReference type="AlphaFoldDB" id="A0A1I8PEK6"/>
<sequence>MSDDQSRGRRRPSREYHSSEPGTSRRPRERSISEEPKPKVIKTEVVDSPDRYSRASSSNVSVKREPESPEHRRSPSAASNVSVKKEEPDDYDERVKKEPRDRNRGEASTSRSARDRVNRYEVSLVYTKPSDVISKTGSLGKEITLQTNYFRLIKTPTWKIHQYHVTFAPEIELRRLKSGILSEHRELLGGYLYDGSKLFTTTKLKEEKTILHTKSKQGENFVITIKYVGVISMTEWQSLQILNLILRRSMEGLKLQLVGRNFYDPVAKIDLREYRMQLWPGYQTSIRQHEKDILLCAEIAHKVMRTETVYDIFRRCQENARDFREDFKRHIIGLTVLTDYNNKTYRINDIDFQKTPRETFSMKGEKVTFMDYYYQKYNIRIRDPQQPLLISKAKERSLRGGEKEVVILIPELCRATGLNDSMRNNFQLMRAMADHTRMNPDRRIDRLRTFNDRLQQTEDSVRILTDWNMKLDTRLVEVKGRILDQQKIVFRDHRKEPSGEQADWTRHCRSMGMFTTPSRGLERWAVIATNRNSRDLRNFVESLIRAANGMNMRMERPREVMIYDDRNHSFIQAMEECCRQDPQLIMCLVPNNNAERYASIKKKGCLERAVPTQVITQKSAGNQRGLMSICTKVAIQINCKLGYTPWMIDVPLSGLMTIGYDVAKSARDKSKAYGALVATMDLKVNATFYSTVAECSSHDVLANSLWPMMTKALRQYKKEHDKLPNRILFYRDGVGEGSLKQVYEHEVKDIVEKLEQEYKRARMEKPPMFAYVVVTKSINTRVFARGRNPPPGTVVDDVVTLPERYDFYLVSQSVRQGTVAPTSYNVVYSNIRLTPDQMQLLTYKMTHLYYNWSGTTRVPAVCQYAKKLASLVASSLYQPPQNALEKKLYYL</sequence>
<reference evidence="13" key="1">
    <citation type="submission" date="2015-05" db="EMBL/GenBank/DDBJ databases">
        <authorList>
            <person name="Wilson R.K."/>
            <person name="Warren W.C."/>
            <person name="Olafson P."/>
        </authorList>
    </citation>
    <scope>NUCLEOTIDE SEQUENCE [LARGE SCALE GENOMIC DNA]</scope>
    <source>
        <strain evidence="13">USDA</strain>
    </source>
</reference>
<dbReference type="CDD" id="cd02845">
    <property type="entry name" value="PAZ_piwi_like"/>
    <property type="match status" value="1"/>
</dbReference>
<evidence type="ECO:0000256" key="3">
    <source>
        <dbReference type="ARBA" id="ARBA00022481"/>
    </source>
</evidence>
<dbReference type="Pfam" id="PF02170">
    <property type="entry name" value="PAZ"/>
    <property type="match status" value="1"/>
</dbReference>
<keyword evidence="6" id="KW-0694">RNA-binding</keyword>
<dbReference type="KEGG" id="scac:106085940"/>
<dbReference type="GO" id="GO:0007279">
    <property type="term" value="P:pole cell formation"/>
    <property type="evidence" value="ECO:0007669"/>
    <property type="project" value="UniProtKB-ARBA"/>
</dbReference>
<dbReference type="InterPro" id="IPR012337">
    <property type="entry name" value="RNaseH-like_sf"/>
</dbReference>
<dbReference type="InterPro" id="IPR036085">
    <property type="entry name" value="PAZ_dom_sf"/>
</dbReference>
<dbReference type="GO" id="GO:0034584">
    <property type="term" value="F:piRNA binding"/>
    <property type="evidence" value="ECO:0007669"/>
    <property type="project" value="UniProtKB-ARBA"/>
</dbReference>
<feature type="compositionally biased region" description="Basic and acidic residues" evidence="9">
    <location>
        <begin position="29"/>
        <end position="53"/>
    </location>
</feature>
<evidence type="ECO:0000313" key="13">
    <source>
        <dbReference type="Proteomes" id="UP000095300"/>
    </source>
</evidence>
<comment type="subcellular location">
    <subcellularLocation>
        <location evidence="1">Cytoplasm</location>
    </subcellularLocation>
</comment>
<dbReference type="SUPFAM" id="SSF101690">
    <property type="entry name" value="PAZ domain"/>
    <property type="match status" value="1"/>
</dbReference>
<feature type="domain" description="PAZ" evidence="10">
    <location>
        <begin position="308"/>
        <end position="417"/>
    </location>
</feature>
<dbReference type="FunFam" id="3.40.50.2300:FF:000404">
    <property type="entry name" value="Argonaut-like protein"/>
    <property type="match status" value="1"/>
</dbReference>
<keyword evidence="4" id="KW-0963">Cytoplasm</keyword>
<dbReference type="CDD" id="cd04658">
    <property type="entry name" value="Piwi_piwi-like_Euk"/>
    <property type="match status" value="1"/>
</dbReference>
<dbReference type="GO" id="GO:0016787">
    <property type="term" value="F:hydrolase activity"/>
    <property type="evidence" value="ECO:0007669"/>
    <property type="project" value="UniProtKB-KW"/>
</dbReference>
<dbReference type="GO" id="GO:0140991">
    <property type="term" value="P:piRNA-mediated gene silencing by mRNA destabilization"/>
    <property type="evidence" value="ECO:0007669"/>
    <property type="project" value="UniProtKB-ARBA"/>
</dbReference>
<dbReference type="GO" id="GO:0004521">
    <property type="term" value="F:RNA endonuclease activity"/>
    <property type="evidence" value="ECO:0007669"/>
    <property type="project" value="UniProtKB-ARBA"/>
</dbReference>
<dbReference type="GO" id="GO:0009994">
    <property type="term" value="P:oocyte differentiation"/>
    <property type="evidence" value="ECO:0007669"/>
    <property type="project" value="UniProtKB-ARBA"/>
</dbReference>
<feature type="compositionally biased region" description="Basic and acidic residues" evidence="9">
    <location>
        <begin position="83"/>
        <end position="105"/>
    </location>
</feature>
<dbReference type="Proteomes" id="UP000095300">
    <property type="component" value="Unassembled WGS sequence"/>
</dbReference>
<dbReference type="PROSITE" id="PS50822">
    <property type="entry name" value="PIWI"/>
    <property type="match status" value="1"/>
</dbReference>
<evidence type="ECO:0000256" key="9">
    <source>
        <dbReference type="SAM" id="MobiDB-lite"/>
    </source>
</evidence>
<dbReference type="GO" id="GO:0034587">
    <property type="term" value="P:piRNA processing"/>
    <property type="evidence" value="ECO:0007669"/>
    <property type="project" value="UniProtKB-ARBA"/>
</dbReference>
<dbReference type="FunFam" id="2.170.260.10:FF:000003">
    <property type="entry name" value="Piwi-like RNA-mediated gene silencing 2"/>
    <property type="match status" value="1"/>
</dbReference>
<dbReference type="InterPro" id="IPR003100">
    <property type="entry name" value="PAZ_dom"/>
</dbReference>